<dbReference type="InterPro" id="IPR023366">
    <property type="entry name" value="ATP_synth_asu-like_sf"/>
</dbReference>
<dbReference type="PROSITE" id="PS00152">
    <property type="entry name" value="ATPASE_ALPHA_BETA"/>
    <property type="match status" value="1"/>
</dbReference>
<feature type="domain" description="ATPase F1/V1/A1 complex alpha/beta subunit N-terminal" evidence="12">
    <location>
        <begin position="22"/>
        <end position="70"/>
    </location>
</feature>
<dbReference type="Gene3D" id="2.40.50.100">
    <property type="match status" value="1"/>
</dbReference>
<evidence type="ECO:0000256" key="5">
    <source>
        <dbReference type="ARBA" id="ARBA00022781"/>
    </source>
</evidence>
<dbReference type="GO" id="GO:0005765">
    <property type="term" value="C:lysosomal membrane"/>
    <property type="evidence" value="ECO:0007669"/>
    <property type="project" value="TreeGrafter"/>
</dbReference>
<reference evidence="15" key="2">
    <citation type="submission" date="2004-02" db="EMBL/GenBank/DDBJ databases">
        <authorList>
            <consortium name="Genoscope"/>
            <consortium name="Whitehead Institute Centre for Genome Research"/>
        </authorList>
    </citation>
    <scope>NUCLEOTIDE SEQUENCE</scope>
</reference>
<dbReference type="SUPFAM" id="SSF50615">
    <property type="entry name" value="N-terminal domain of alpha and beta subunits of F1 ATP synthase"/>
    <property type="match status" value="1"/>
</dbReference>
<dbReference type="FunFam" id="2.40.30.20:FF:000002">
    <property type="entry name" value="V-type proton ATPase catalytic subunit A"/>
    <property type="match status" value="1"/>
</dbReference>
<comment type="catalytic activity">
    <reaction evidence="10">
        <text>ATP + H2O + 4 H(+)(in) = ADP + phosphate + 5 H(+)(out)</text>
        <dbReference type="Rhea" id="RHEA:57720"/>
        <dbReference type="ChEBI" id="CHEBI:15377"/>
        <dbReference type="ChEBI" id="CHEBI:15378"/>
        <dbReference type="ChEBI" id="CHEBI:30616"/>
        <dbReference type="ChEBI" id="CHEBI:43474"/>
        <dbReference type="ChEBI" id="CHEBI:456216"/>
        <dbReference type="EC" id="7.1.2.2"/>
    </reaction>
</comment>
<dbReference type="Pfam" id="PF00006">
    <property type="entry name" value="ATP-synt_ab"/>
    <property type="match status" value="1"/>
</dbReference>
<dbReference type="Gene3D" id="3.40.50.300">
    <property type="entry name" value="P-loop containing nucleotide triphosphate hydrolases"/>
    <property type="match status" value="1"/>
</dbReference>
<dbReference type="GO" id="GO:0042592">
    <property type="term" value="P:homeostatic process"/>
    <property type="evidence" value="ECO:0007669"/>
    <property type="project" value="UniProtKB-ARBA"/>
</dbReference>
<feature type="domain" description="ATP synthase A/B type C-terminal" evidence="14">
    <location>
        <begin position="526"/>
        <end position="625"/>
    </location>
</feature>
<sequence length="757" mass="83453">MDMSKLPKIRDEERESQFGYVHGVSGPVVTATAMAGAAMYELVRVGHSELVGEIIRLEGDMATIQVYEETCILPTGRSHGRTGPAAGVSVGDPVLRTGKPLSVELGPGIMGSIFDGIQRPLKDINDLTQSIYIPRGVNIGALNRDLKWEFNPSKSLRAGSHITGGDIYGMVLENSLIKHKIMLPPKNRGTVTYVAPPGHYDISVSPPRPRLHRDPPPRDARVCFCQDVVMELEFEGVKEKFTMVQVWPVRQVRPVTEKLPANHPLLTGQRVLDALFPCVQGGTTAIPGASGCGKTVISQSLSKYSNSDVIIYVGCGERGNEMSEVLRDFPELTMEVDGKTESIMKRTALVANTSNMPVAAREASIYTGITLSEYFRDMGYNVSMMADSTSRWAEALREISGRLAEMPADSGYPAYLGARLASFYERAGRVKCLGNPEREGSVSIVGAVSPPGGDFSDPVTSATLGIVQVQKVPTSLSKRPGFSPDWLLVCPPQVFWGLDKKLAQRKHFPSVNWLISYSKYTRALDEYYDKHFPEFVPLRTKAKEILQEEEDLAEIVQLVGKASLAETDKITLEVAKLIKDDFLQQNGYTPYDRFCPFYKTVGILSNMISFYDMARHAVETTAQSDNKITWAMIREHMGEILYRISSMKFKVGGFAVRRRWLATRAGARSRAVCLWWIPGPGEGRRGQDQGGLRPAPGGHAERLPHVGGMSCFSSPESHSTLLVVPQTPVLPRAPFICARVRVRVCVFVVEGKEEDVL</sequence>
<dbReference type="InterPro" id="IPR020003">
    <property type="entry name" value="ATPase_a/bsu_AS"/>
</dbReference>
<gene>
    <name evidence="15" type="ORF">GSTENG00023887001</name>
</gene>
<evidence type="ECO:0000259" key="13">
    <source>
        <dbReference type="Pfam" id="PF16886"/>
    </source>
</evidence>
<evidence type="ECO:0000256" key="2">
    <source>
        <dbReference type="ARBA" id="ARBA00012473"/>
    </source>
</evidence>
<dbReference type="SUPFAM" id="SSF52540">
    <property type="entry name" value="P-loop containing nucleoside triphosphate hydrolases"/>
    <property type="match status" value="1"/>
</dbReference>
<feature type="domain" description="ATPase F1/V1/A1 complex alpha/beta subunit nucleotide-binding" evidence="11">
    <location>
        <begin position="268"/>
        <end position="472"/>
    </location>
</feature>
<protein>
    <recommendedName>
        <fullName evidence="2">H(+)-transporting two-sector ATPase</fullName>
        <ecNumber evidence="2">7.1.2.2</ecNumber>
    </recommendedName>
</protein>
<evidence type="ECO:0000259" key="14">
    <source>
        <dbReference type="Pfam" id="PF22919"/>
    </source>
</evidence>
<name>Q4S553_TETNG</name>
<keyword evidence="8" id="KW-0406">Ion transport</keyword>
<dbReference type="InterPro" id="IPR022878">
    <property type="entry name" value="V-ATPase_asu"/>
</dbReference>
<dbReference type="Gene3D" id="1.10.1140.10">
    <property type="entry name" value="Bovine Mitochondrial F1-atpase, Atp Synthase Beta Chain, Chain D, domain 3"/>
    <property type="match status" value="1"/>
</dbReference>
<dbReference type="CDD" id="cd01134">
    <property type="entry name" value="V_A-ATPase_A"/>
    <property type="match status" value="1"/>
</dbReference>
<dbReference type="EC" id="7.1.2.2" evidence="2"/>
<dbReference type="CDD" id="cd18111">
    <property type="entry name" value="ATP-synt_V_A-type_alpha_C"/>
    <property type="match status" value="1"/>
</dbReference>
<comment type="similarity">
    <text evidence="1">Belongs to the ATPase alpha/beta chains family.</text>
</comment>
<dbReference type="FunFam" id="2.40.50.100:FF:000008">
    <property type="entry name" value="V-type proton ATPase catalytic subunit A"/>
    <property type="match status" value="1"/>
</dbReference>
<dbReference type="Gene3D" id="2.40.30.20">
    <property type="match status" value="1"/>
</dbReference>
<evidence type="ECO:0000256" key="6">
    <source>
        <dbReference type="ARBA" id="ARBA00022840"/>
    </source>
</evidence>
<keyword evidence="5" id="KW-0375">Hydrogen ion transport</keyword>
<keyword evidence="4" id="KW-0547">Nucleotide-binding</keyword>
<dbReference type="Pfam" id="PF22919">
    <property type="entry name" value="ATP-synt_VA_C"/>
    <property type="match status" value="1"/>
</dbReference>
<dbReference type="GO" id="GO:0046034">
    <property type="term" value="P:ATP metabolic process"/>
    <property type="evidence" value="ECO:0007669"/>
    <property type="project" value="InterPro"/>
</dbReference>
<reference evidence="15" key="1">
    <citation type="journal article" date="2004" name="Nature">
        <title>Genome duplication in the teleost fish Tetraodon nigroviridis reveals the early vertebrate proto-karyotype.</title>
        <authorList>
            <person name="Jaillon O."/>
            <person name="Aury J.-M."/>
            <person name="Brunet F."/>
            <person name="Petit J.-L."/>
            <person name="Stange-Thomann N."/>
            <person name="Mauceli E."/>
            <person name="Bouneau L."/>
            <person name="Fischer C."/>
            <person name="Ozouf-Costaz C."/>
            <person name="Bernot A."/>
            <person name="Nicaud S."/>
            <person name="Jaffe D."/>
            <person name="Fisher S."/>
            <person name="Lutfalla G."/>
            <person name="Dossat C."/>
            <person name="Segurens B."/>
            <person name="Dasilva C."/>
            <person name="Salanoubat M."/>
            <person name="Levy M."/>
            <person name="Boudet N."/>
            <person name="Castellano S."/>
            <person name="Anthouard V."/>
            <person name="Jubin C."/>
            <person name="Castelli V."/>
            <person name="Katinka M."/>
            <person name="Vacherie B."/>
            <person name="Biemont C."/>
            <person name="Skalli Z."/>
            <person name="Cattolico L."/>
            <person name="Poulain J."/>
            <person name="De Berardinis V."/>
            <person name="Cruaud C."/>
            <person name="Duprat S."/>
            <person name="Brottier P."/>
            <person name="Coutanceau J.-P."/>
            <person name="Gouzy J."/>
            <person name="Parra G."/>
            <person name="Lardier G."/>
            <person name="Chapple C."/>
            <person name="McKernan K.J."/>
            <person name="McEwan P."/>
            <person name="Bosak S."/>
            <person name="Kellis M."/>
            <person name="Volff J.-N."/>
            <person name="Guigo R."/>
            <person name="Zody M.C."/>
            <person name="Mesirov J."/>
            <person name="Lindblad-Toh K."/>
            <person name="Birren B."/>
            <person name="Nusbaum C."/>
            <person name="Kahn D."/>
            <person name="Robinson-Rechavi M."/>
            <person name="Laudet V."/>
            <person name="Schachter V."/>
            <person name="Quetier F."/>
            <person name="Saurin W."/>
            <person name="Scarpelli C."/>
            <person name="Wincker P."/>
            <person name="Lander E.S."/>
            <person name="Weissenbach J."/>
            <person name="Roest Crollius H."/>
        </authorList>
    </citation>
    <scope>NUCLEOTIDE SEQUENCE [LARGE SCALE GENOMIC DNA]</scope>
</reference>
<dbReference type="FunFam" id="1.10.1140.10:FF:000002">
    <property type="entry name" value="V-type proton ATPase catalytic subunit A"/>
    <property type="match status" value="1"/>
</dbReference>
<dbReference type="GO" id="GO:0005524">
    <property type="term" value="F:ATP binding"/>
    <property type="evidence" value="ECO:0007669"/>
    <property type="project" value="UniProtKB-KW"/>
</dbReference>
<proteinExistence type="inferred from homology"/>
<dbReference type="EMBL" id="CAAE01014737">
    <property type="protein sequence ID" value="CAG04229.1"/>
    <property type="molecule type" value="Genomic_DNA"/>
</dbReference>
<evidence type="ECO:0000259" key="11">
    <source>
        <dbReference type="Pfam" id="PF00006"/>
    </source>
</evidence>
<dbReference type="SUPFAM" id="SSF47917">
    <property type="entry name" value="C-terminal domain of alpha and beta subunits of F1 ATP synthase"/>
    <property type="match status" value="1"/>
</dbReference>
<feature type="domain" description="ATPsynthase alpha/beta subunit barrel-sandwich" evidence="13">
    <location>
        <begin position="141"/>
        <end position="203"/>
    </location>
</feature>
<dbReference type="InterPro" id="IPR036121">
    <property type="entry name" value="ATPase_F1/V1/A1_a/bsu_N_sf"/>
</dbReference>
<evidence type="ECO:0000256" key="8">
    <source>
        <dbReference type="ARBA" id="ARBA00023065"/>
    </source>
</evidence>
<dbReference type="InterPro" id="IPR000194">
    <property type="entry name" value="ATPase_F1/V1/A1_a/bsu_nucl-bd"/>
</dbReference>
<dbReference type="AlphaFoldDB" id="Q4S553"/>
<keyword evidence="7" id="KW-1278">Translocase</keyword>
<evidence type="ECO:0000259" key="12">
    <source>
        <dbReference type="Pfam" id="PF02874"/>
    </source>
</evidence>
<evidence type="ECO:0000256" key="9">
    <source>
        <dbReference type="ARBA" id="ARBA00046187"/>
    </source>
</evidence>
<evidence type="ECO:0000256" key="4">
    <source>
        <dbReference type="ARBA" id="ARBA00022741"/>
    </source>
</evidence>
<dbReference type="InterPro" id="IPR024034">
    <property type="entry name" value="ATPase_F1/V1_b/a_C"/>
</dbReference>
<dbReference type="InterPro" id="IPR031686">
    <property type="entry name" value="ATP-synth_a_Xtn"/>
</dbReference>
<dbReference type="GO" id="GO:0046961">
    <property type="term" value="F:proton-transporting ATPase activity, rotational mechanism"/>
    <property type="evidence" value="ECO:0007669"/>
    <property type="project" value="InterPro"/>
</dbReference>
<dbReference type="HAMAP" id="MF_00309">
    <property type="entry name" value="ATP_synth_A_arch"/>
    <property type="match status" value="1"/>
</dbReference>
<evidence type="ECO:0000256" key="1">
    <source>
        <dbReference type="ARBA" id="ARBA00008936"/>
    </source>
</evidence>
<dbReference type="InterPro" id="IPR055190">
    <property type="entry name" value="ATP-synt_VA_C"/>
</dbReference>
<dbReference type="PANTHER" id="PTHR43607:SF1">
    <property type="entry name" value="H(+)-TRANSPORTING TWO-SECTOR ATPASE"/>
    <property type="match status" value="1"/>
</dbReference>
<dbReference type="GO" id="GO:0033180">
    <property type="term" value="C:proton-transporting V-type ATPase, V1 domain"/>
    <property type="evidence" value="ECO:0007669"/>
    <property type="project" value="UniProtKB-ARBA"/>
</dbReference>
<evidence type="ECO:0000313" key="15">
    <source>
        <dbReference type="EMBL" id="CAG04229.1"/>
    </source>
</evidence>
<keyword evidence="3" id="KW-0813">Transport</keyword>
<keyword evidence="6" id="KW-0067">ATP-binding</keyword>
<dbReference type="PANTHER" id="PTHR43607">
    <property type="entry name" value="V-TYPE PROTON ATPASE CATALYTIC SUBUNIT A"/>
    <property type="match status" value="1"/>
</dbReference>
<evidence type="ECO:0000256" key="7">
    <source>
        <dbReference type="ARBA" id="ARBA00022967"/>
    </source>
</evidence>
<evidence type="ECO:0000256" key="10">
    <source>
        <dbReference type="ARBA" id="ARBA00048383"/>
    </source>
</evidence>
<comment type="function">
    <text evidence="9">Catalytic subunit of the V1 complex of vacuolar(H+)-ATPase (V-ATPase), a multisubunit enzyme composed of a peripheral complex (V1) that hydrolyzes ATP and a membrane integral complex (V0) that translocates protons. V-ATPase is responsible for acidifying and maintaining the pH of intracellular compartments and in some cell types, is targeted to the plasma membrane, where it is responsible for acidifying the extracellular environment. In aerobic conditions, involved in intracellular iron homeostasis, thus triggering the activity of Fe(2+) prolyl hydroxylase (PHD) enzymes, and leading to HIF1A hydroxylation and subsequent proteasomal degradation. May play a role in neurite development and synaptic connectivity.</text>
</comment>
<accession>Q4S553</accession>
<dbReference type="KEGG" id="tng:GSTEN00023887G001"/>
<dbReference type="Pfam" id="PF16886">
    <property type="entry name" value="ATP-synt_ab_Xtn"/>
    <property type="match status" value="1"/>
</dbReference>
<evidence type="ECO:0000256" key="3">
    <source>
        <dbReference type="ARBA" id="ARBA00022448"/>
    </source>
</evidence>
<dbReference type="InterPro" id="IPR004100">
    <property type="entry name" value="ATPase_F1/V1/A1_a/bsu_N"/>
</dbReference>
<dbReference type="InterPro" id="IPR027417">
    <property type="entry name" value="P-loop_NTPase"/>
</dbReference>
<comment type="caution">
    <text evidence="15">The sequence shown here is derived from an EMBL/GenBank/DDBJ whole genome shotgun (WGS) entry which is preliminary data.</text>
</comment>
<dbReference type="OrthoDB" id="1676488at2759"/>
<organism evidence="15">
    <name type="scientific">Tetraodon nigroviridis</name>
    <name type="common">Spotted green pufferfish</name>
    <name type="synonym">Chelonodon nigroviridis</name>
    <dbReference type="NCBI Taxonomy" id="99883"/>
    <lineage>
        <taxon>Eukaryota</taxon>
        <taxon>Metazoa</taxon>
        <taxon>Chordata</taxon>
        <taxon>Craniata</taxon>
        <taxon>Vertebrata</taxon>
        <taxon>Euteleostomi</taxon>
        <taxon>Actinopterygii</taxon>
        <taxon>Neopterygii</taxon>
        <taxon>Teleostei</taxon>
        <taxon>Neoteleostei</taxon>
        <taxon>Acanthomorphata</taxon>
        <taxon>Eupercaria</taxon>
        <taxon>Tetraodontiformes</taxon>
        <taxon>Tetradontoidea</taxon>
        <taxon>Tetraodontidae</taxon>
        <taxon>Tetraodon</taxon>
    </lineage>
</organism>
<dbReference type="Pfam" id="PF02874">
    <property type="entry name" value="ATP-synt_ab_N"/>
    <property type="match status" value="1"/>
</dbReference>